<gene>
    <name evidence="3" type="ORF">BJG266_LOCUS47725</name>
    <name evidence="4" type="ORF">QVE165_LOCUS64768</name>
</gene>
<accession>A0A816G0Y8</accession>
<evidence type="ECO:0000313" key="5">
    <source>
        <dbReference type="Proteomes" id="UP000663832"/>
    </source>
</evidence>
<dbReference type="InterPro" id="IPR006029">
    <property type="entry name" value="Neurotrans-gated_channel_TM"/>
</dbReference>
<evidence type="ECO:0000313" key="3">
    <source>
        <dbReference type="EMBL" id="CAF1570681.1"/>
    </source>
</evidence>
<protein>
    <recommendedName>
        <fullName evidence="2">Neurotransmitter-gated ion-channel transmembrane domain-containing protein</fullName>
    </recommendedName>
</protein>
<name>A0A816G0Y8_9BILA</name>
<dbReference type="SUPFAM" id="SSF90112">
    <property type="entry name" value="Neurotransmitter-gated ion-channel transmembrane pore"/>
    <property type="match status" value="1"/>
</dbReference>
<feature type="domain" description="Neurotransmitter-gated ion-channel transmembrane" evidence="2">
    <location>
        <begin position="1"/>
        <end position="164"/>
    </location>
</feature>
<organism evidence="4 5">
    <name type="scientific">Adineta steineri</name>
    <dbReference type="NCBI Taxonomy" id="433720"/>
    <lineage>
        <taxon>Eukaryota</taxon>
        <taxon>Metazoa</taxon>
        <taxon>Spiralia</taxon>
        <taxon>Gnathifera</taxon>
        <taxon>Rotifera</taxon>
        <taxon>Eurotatoria</taxon>
        <taxon>Bdelloidea</taxon>
        <taxon>Adinetida</taxon>
        <taxon>Adinetidae</taxon>
        <taxon>Adineta</taxon>
    </lineage>
</organism>
<feature type="non-terminal residue" evidence="4">
    <location>
        <position position="190"/>
    </location>
</feature>
<feature type="transmembrane region" description="Helical" evidence="1">
    <location>
        <begin position="148"/>
        <end position="170"/>
    </location>
</feature>
<dbReference type="InterPro" id="IPR038050">
    <property type="entry name" value="Neuro_actylchol_rec"/>
</dbReference>
<evidence type="ECO:0000259" key="2">
    <source>
        <dbReference type="Pfam" id="PF02932"/>
    </source>
</evidence>
<keyword evidence="1" id="KW-0812">Transmembrane</keyword>
<dbReference type="Gene3D" id="1.20.58.390">
    <property type="entry name" value="Neurotransmitter-gated ion-channel transmembrane domain"/>
    <property type="match status" value="1"/>
</dbReference>
<dbReference type="OrthoDB" id="10036008at2759"/>
<evidence type="ECO:0000313" key="4">
    <source>
        <dbReference type="EMBL" id="CAF1668809.1"/>
    </source>
</evidence>
<evidence type="ECO:0000256" key="1">
    <source>
        <dbReference type="SAM" id="Phobius"/>
    </source>
</evidence>
<comment type="caution">
    <text evidence="4">The sequence shown here is derived from an EMBL/GenBank/DDBJ whole genome shotgun (WGS) entry which is preliminary data.</text>
</comment>
<dbReference type="GO" id="GO:0016020">
    <property type="term" value="C:membrane"/>
    <property type="evidence" value="ECO:0007669"/>
    <property type="project" value="InterPro"/>
</dbReference>
<dbReference type="GO" id="GO:0006811">
    <property type="term" value="P:monoatomic ion transport"/>
    <property type="evidence" value="ECO:0007669"/>
    <property type="project" value="InterPro"/>
</dbReference>
<dbReference type="Proteomes" id="UP000663832">
    <property type="component" value="Unassembled WGS sequence"/>
</dbReference>
<dbReference type="EMBL" id="CAJNOI010005794">
    <property type="protein sequence ID" value="CAF1570681.1"/>
    <property type="molecule type" value="Genomic_DNA"/>
</dbReference>
<keyword evidence="5" id="KW-1185">Reference proteome</keyword>
<keyword evidence="1" id="KW-1133">Transmembrane helix</keyword>
<keyword evidence="1" id="KW-0472">Membrane</keyword>
<dbReference type="Pfam" id="PF02932">
    <property type="entry name" value="Neur_chan_memb"/>
    <property type="match status" value="1"/>
</dbReference>
<dbReference type="EMBL" id="CAJNOM010006204">
    <property type="protein sequence ID" value="CAF1668809.1"/>
    <property type="molecule type" value="Genomic_DNA"/>
</dbReference>
<proteinExistence type="predicted"/>
<reference evidence="4" key="1">
    <citation type="submission" date="2021-02" db="EMBL/GenBank/DDBJ databases">
        <authorList>
            <person name="Nowell W R."/>
        </authorList>
    </citation>
    <scope>NUCLEOTIDE SEQUENCE</scope>
</reference>
<dbReference type="AlphaFoldDB" id="A0A816G0Y8"/>
<dbReference type="Proteomes" id="UP000663877">
    <property type="component" value="Unassembled WGS sequence"/>
</dbReference>
<sequence length="190" mass="22320">VSVMMTVFVLNLHYRGPKKNEIPFWLQQLLSLSLANIIRSYQRTKKTKNFRKNERDSSKKYKIHDDDRIRTITDGATATQMDMDDNQERKFLHNKNKNHSSSRTRSVNTIHDEIQDTLHGLLRKQKELDHDLRVTNDWRAMATKVDKILFYIFLLLTVISTLGLLVVVPLSRTSTQQKTKLWNGTRRPSL</sequence>
<dbReference type="InterPro" id="IPR036719">
    <property type="entry name" value="Neuro-gated_channel_TM_sf"/>
</dbReference>